<proteinExistence type="inferred from homology"/>
<evidence type="ECO:0000256" key="1">
    <source>
        <dbReference type="ARBA" id="ARBA00004651"/>
    </source>
</evidence>
<gene>
    <name evidence="8 9" type="primary">corA</name>
    <name evidence="9" type="ORF">J4415_04035</name>
</gene>
<dbReference type="NCBIfam" id="TIGR00383">
    <property type="entry name" value="corA"/>
    <property type="match status" value="1"/>
</dbReference>
<comment type="subcellular location">
    <subcellularLocation>
        <location evidence="1">Cell membrane</location>
        <topology evidence="1">Multi-pass membrane protein</topology>
    </subcellularLocation>
    <subcellularLocation>
        <location evidence="8">Membrane</location>
        <topology evidence="8">Multi-pass membrane protein</topology>
    </subcellularLocation>
</comment>
<dbReference type="InterPro" id="IPR045863">
    <property type="entry name" value="CorA_TM1_TM2"/>
</dbReference>
<dbReference type="Pfam" id="PF01544">
    <property type="entry name" value="CorA"/>
    <property type="match status" value="1"/>
</dbReference>
<organism evidence="9 10">
    <name type="scientific">Candidatus Iainarchaeum sp</name>
    <dbReference type="NCBI Taxonomy" id="3101447"/>
    <lineage>
        <taxon>Archaea</taxon>
        <taxon>Candidatus Iainarchaeota</taxon>
        <taxon>Candidatus Iainarchaeia</taxon>
        <taxon>Candidatus Iainarchaeales</taxon>
        <taxon>Candidatus Iainarchaeaceae</taxon>
        <taxon>Candidatus Iainarchaeum</taxon>
    </lineage>
</organism>
<dbReference type="GO" id="GO:0015095">
    <property type="term" value="F:magnesium ion transmembrane transporter activity"/>
    <property type="evidence" value="ECO:0007669"/>
    <property type="project" value="UniProtKB-UniRule"/>
</dbReference>
<dbReference type="PANTHER" id="PTHR46494:SF1">
    <property type="entry name" value="CORA FAMILY METAL ION TRANSPORTER (EUROFUNG)"/>
    <property type="match status" value="1"/>
</dbReference>
<keyword evidence="4 8" id="KW-1003">Cell membrane</keyword>
<name>A0A8T4KRN3_9ARCH</name>
<dbReference type="InterPro" id="IPR004488">
    <property type="entry name" value="Mg/Co-transport_prot_CorA"/>
</dbReference>
<evidence type="ECO:0000256" key="2">
    <source>
        <dbReference type="ARBA" id="ARBA00009765"/>
    </source>
</evidence>
<dbReference type="FunFam" id="1.20.58.340:FF:000012">
    <property type="entry name" value="Magnesium transport protein CorA"/>
    <property type="match status" value="1"/>
</dbReference>
<evidence type="ECO:0000313" key="9">
    <source>
        <dbReference type="EMBL" id="MBS3057768.1"/>
    </source>
</evidence>
<feature type="transmembrane region" description="Helical" evidence="8">
    <location>
        <begin position="254"/>
        <end position="274"/>
    </location>
</feature>
<keyword evidence="8" id="KW-0406">Ion transport</keyword>
<evidence type="ECO:0000256" key="7">
    <source>
        <dbReference type="ARBA" id="ARBA00023136"/>
    </source>
</evidence>
<evidence type="ECO:0000256" key="3">
    <source>
        <dbReference type="ARBA" id="ARBA00022448"/>
    </source>
</evidence>
<dbReference type="Gene3D" id="3.30.460.20">
    <property type="entry name" value="CorA soluble domain-like"/>
    <property type="match status" value="1"/>
</dbReference>
<keyword evidence="8" id="KW-0460">Magnesium</keyword>
<evidence type="ECO:0000256" key="5">
    <source>
        <dbReference type="ARBA" id="ARBA00022692"/>
    </source>
</evidence>
<evidence type="ECO:0000256" key="4">
    <source>
        <dbReference type="ARBA" id="ARBA00022475"/>
    </source>
</evidence>
<dbReference type="Proteomes" id="UP000677687">
    <property type="component" value="Unassembled WGS sequence"/>
</dbReference>
<dbReference type="Gene3D" id="1.20.58.340">
    <property type="entry name" value="Magnesium transport protein CorA, transmembrane region"/>
    <property type="match status" value="2"/>
</dbReference>
<comment type="similarity">
    <text evidence="2 8">Belongs to the CorA metal ion transporter (MIT) (TC 1.A.35) family.</text>
</comment>
<evidence type="ECO:0000256" key="8">
    <source>
        <dbReference type="RuleBase" id="RU362010"/>
    </source>
</evidence>
<dbReference type="GO" id="GO:0000287">
    <property type="term" value="F:magnesium ion binding"/>
    <property type="evidence" value="ECO:0007669"/>
    <property type="project" value="TreeGrafter"/>
</dbReference>
<comment type="caution">
    <text evidence="9">The sequence shown here is derived from an EMBL/GenBank/DDBJ whole genome shotgun (WGS) entry which is preliminary data.</text>
</comment>
<dbReference type="InterPro" id="IPR045861">
    <property type="entry name" value="CorA_cytoplasmic_dom"/>
</dbReference>
<reference evidence="9" key="1">
    <citation type="submission" date="2021-03" db="EMBL/GenBank/DDBJ databases">
        <authorList>
            <person name="Jaffe A."/>
        </authorList>
    </citation>
    <scope>NUCLEOTIDE SEQUENCE</scope>
    <source>
        <strain evidence="9">RIFCSPHIGHO2_01_FULL_AR10_44_11</strain>
    </source>
</reference>
<evidence type="ECO:0000313" key="10">
    <source>
        <dbReference type="Proteomes" id="UP000677687"/>
    </source>
</evidence>
<dbReference type="SUPFAM" id="SSF144083">
    <property type="entry name" value="Magnesium transport protein CorA, transmembrane region"/>
    <property type="match status" value="1"/>
</dbReference>
<dbReference type="AlphaFoldDB" id="A0A8T4KRN3"/>
<keyword evidence="6 8" id="KW-1133">Transmembrane helix</keyword>
<keyword evidence="3 8" id="KW-0813">Transport</keyword>
<dbReference type="GO" id="GO:0005886">
    <property type="term" value="C:plasma membrane"/>
    <property type="evidence" value="ECO:0007669"/>
    <property type="project" value="UniProtKB-SubCell"/>
</dbReference>
<dbReference type="EMBL" id="JAGVWD010000068">
    <property type="protein sequence ID" value="MBS3057768.1"/>
    <property type="molecule type" value="Genomic_DNA"/>
</dbReference>
<keyword evidence="5 8" id="KW-0812">Transmembrane</keyword>
<accession>A0A8T4KRN3</accession>
<dbReference type="GO" id="GO:0015087">
    <property type="term" value="F:cobalt ion transmembrane transporter activity"/>
    <property type="evidence" value="ECO:0007669"/>
    <property type="project" value="UniProtKB-UniRule"/>
</dbReference>
<dbReference type="PANTHER" id="PTHR46494">
    <property type="entry name" value="CORA FAMILY METAL ION TRANSPORTER (EUROFUNG)"/>
    <property type="match status" value="1"/>
</dbReference>
<protein>
    <recommendedName>
        <fullName evidence="8">Magnesium transport protein CorA</fullName>
    </recommendedName>
</protein>
<dbReference type="InterPro" id="IPR002523">
    <property type="entry name" value="MgTranspt_CorA/ZnTranspt_ZntB"/>
</dbReference>
<evidence type="ECO:0000256" key="6">
    <source>
        <dbReference type="ARBA" id="ARBA00022989"/>
    </source>
</evidence>
<dbReference type="SUPFAM" id="SSF143865">
    <property type="entry name" value="CorA soluble domain-like"/>
    <property type="match status" value="1"/>
</dbReference>
<dbReference type="CDD" id="cd12822">
    <property type="entry name" value="TmCorA-like"/>
    <property type="match status" value="1"/>
</dbReference>
<feature type="transmembrane region" description="Helical" evidence="8">
    <location>
        <begin position="286"/>
        <end position="306"/>
    </location>
</feature>
<comment type="function">
    <text evidence="8">Mediates influx of magnesium ions.</text>
</comment>
<keyword evidence="7 8" id="KW-0472">Membrane</keyword>
<sequence>MCKGDNALSGIRPEKLDKALKKCGFVWIDIENPGYGDFINIAKKFNLHKLAVEDAVIRNQRPKFETYPEHLFLVIHELEFDGSLQLNELDIFLGKNFVITTHYKRLNAIEYAIDAYKKNPSLFDKGADFLIYSILDKLVDNYFVVLERYDEKMAKIENTIFKDPKPIVVNELFRMKKASLSLYMTIAPQAEIVNMLARREFPFLGKETSIYFRDVYDRMIRLIGIIDMQREIATGALEAYLSVVSNKMNEIMKVLTIIATIMMPLTLIAGIYGMNFRFLPELEWRYGYYAILAIMAVVAGIMLIYFRRKKWI</sequence>
<reference evidence="9" key="2">
    <citation type="submission" date="2021-05" db="EMBL/GenBank/DDBJ databases">
        <title>Protein family content uncovers lineage relationships and bacterial pathway maintenance mechanisms in DPANN archaea.</title>
        <authorList>
            <person name="Castelle C.J."/>
            <person name="Meheust R."/>
            <person name="Jaffe A.L."/>
            <person name="Seitz K."/>
            <person name="Gong X."/>
            <person name="Baker B.J."/>
            <person name="Banfield J.F."/>
        </authorList>
    </citation>
    <scope>NUCLEOTIDE SEQUENCE</scope>
    <source>
        <strain evidence="9">RIFCSPHIGHO2_01_FULL_AR10_44_11</strain>
    </source>
</reference>
<dbReference type="GO" id="GO:0050897">
    <property type="term" value="F:cobalt ion binding"/>
    <property type="evidence" value="ECO:0007669"/>
    <property type="project" value="TreeGrafter"/>
</dbReference>